<dbReference type="PANTHER" id="PTHR43736">
    <property type="entry name" value="ADP-RIBOSE PYROPHOSPHATASE"/>
    <property type="match status" value="1"/>
</dbReference>
<name>A0ABV9KRJ0_9BACT</name>
<dbReference type="PROSITE" id="PS51462">
    <property type="entry name" value="NUDIX"/>
    <property type="match status" value="1"/>
</dbReference>
<dbReference type="InterPro" id="IPR036388">
    <property type="entry name" value="WH-like_DNA-bd_sf"/>
</dbReference>
<dbReference type="Proteomes" id="UP001596023">
    <property type="component" value="Unassembled WGS sequence"/>
</dbReference>
<dbReference type="PANTHER" id="PTHR43736:SF4">
    <property type="entry name" value="SLR1690 PROTEIN"/>
    <property type="match status" value="1"/>
</dbReference>
<dbReference type="Gene3D" id="3.90.79.10">
    <property type="entry name" value="Nucleoside Triphosphate Pyrophosphohydrolase"/>
    <property type="match status" value="1"/>
</dbReference>
<dbReference type="SUPFAM" id="SSF46785">
    <property type="entry name" value="Winged helix' DNA-binding domain"/>
    <property type="match status" value="1"/>
</dbReference>
<comment type="caution">
    <text evidence="2">The sequence shown here is derived from an EMBL/GenBank/DDBJ whole genome shotgun (WGS) entry which is preliminary data.</text>
</comment>
<dbReference type="Gene3D" id="1.10.10.10">
    <property type="entry name" value="Winged helix-like DNA-binding domain superfamily/Winged helix DNA-binding domain"/>
    <property type="match status" value="1"/>
</dbReference>
<organism evidence="2 3">
    <name type="scientific">Dysgonomonas termitidis</name>
    <dbReference type="NCBI Taxonomy" id="1516126"/>
    <lineage>
        <taxon>Bacteria</taxon>
        <taxon>Pseudomonadati</taxon>
        <taxon>Bacteroidota</taxon>
        <taxon>Bacteroidia</taxon>
        <taxon>Bacteroidales</taxon>
        <taxon>Dysgonomonadaceae</taxon>
        <taxon>Dysgonomonas</taxon>
    </lineage>
</organism>
<dbReference type="EMBL" id="JBHSGN010000011">
    <property type="protein sequence ID" value="MFC4672449.1"/>
    <property type="molecule type" value="Genomic_DNA"/>
</dbReference>
<dbReference type="CDD" id="cd18873">
    <property type="entry name" value="NUDIX_NadM_like"/>
    <property type="match status" value="1"/>
</dbReference>
<reference evidence="3" key="1">
    <citation type="journal article" date="2019" name="Int. J. Syst. Evol. Microbiol.">
        <title>The Global Catalogue of Microorganisms (GCM) 10K type strain sequencing project: providing services to taxonomists for standard genome sequencing and annotation.</title>
        <authorList>
            <consortium name="The Broad Institute Genomics Platform"/>
            <consortium name="The Broad Institute Genome Sequencing Center for Infectious Disease"/>
            <person name="Wu L."/>
            <person name="Ma J."/>
        </authorList>
    </citation>
    <scope>NUCLEOTIDE SEQUENCE [LARGE SCALE GENOMIC DNA]</scope>
    <source>
        <strain evidence="3">CCUG 66188</strain>
    </source>
</reference>
<protein>
    <submittedName>
        <fullName evidence="2">NUDIX domain-containing protein</fullName>
    </submittedName>
</protein>
<accession>A0ABV9KRJ0</accession>
<dbReference type="InterPro" id="IPR000086">
    <property type="entry name" value="NUDIX_hydrolase_dom"/>
</dbReference>
<dbReference type="Pfam" id="PF21906">
    <property type="entry name" value="WHD_NrtR"/>
    <property type="match status" value="1"/>
</dbReference>
<keyword evidence="3" id="KW-1185">Reference proteome</keyword>
<evidence type="ECO:0000259" key="1">
    <source>
        <dbReference type="PROSITE" id="PS51462"/>
    </source>
</evidence>
<proteinExistence type="predicted"/>
<gene>
    <name evidence="2" type="ORF">ACFO6W_01955</name>
</gene>
<dbReference type="InterPro" id="IPR054105">
    <property type="entry name" value="WHD_NrtR"/>
</dbReference>
<dbReference type="InterPro" id="IPR015797">
    <property type="entry name" value="NUDIX_hydrolase-like_dom_sf"/>
</dbReference>
<dbReference type="InterPro" id="IPR036390">
    <property type="entry name" value="WH_DNA-bd_sf"/>
</dbReference>
<dbReference type="RefSeq" id="WP_379993622.1">
    <property type="nucleotide sequence ID" value="NZ_JBHSGN010000011.1"/>
</dbReference>
<evidence type="ECO:0000313" key="3">
    <source>
        <dbReference type="Proteomes" id="UP001596023"/>
    </source>
</evidence>
<dbReference type="SUPFAM" id="SSF55811">
    <property type="entry name" value="Nudix"/>
    <property type="match status" value="1"/>
</dbReference>
<sequence>MSTNKLWPYNAENIHPGFSVDCVIISFHKGKLKVLLNKFNLEDYWSLPGGFMLNSEAADEAAYRILKTRTGLTNIFLKQFYLFSDPKRTIMKQNIDFVERNETTKGEGQWLLRRFISLGFYALVKYDEVKLTSVEGELSKWYDINILPNLYSDHNNIIKTALDTIRTMLPVIPIGYELLPEKFTMTELRKIYENILGKTLDRRNFQRKILAEGYVFQLEERKKSQVYNAPILYSFNLQNRDENFLGKF</sequence>
<evidence type="ECO:0000313" key="2">
    <source>
        <dbReference type="EMBL" id="MFC4672449.1"/>
    </source>
</evidence>
<feature type="domain" description="Nudix hydrolase" evidence="1">
    <location>
        <begin position="15"/>
        <end position="166"/>
    </location>
</feature>